<accession>A0ABU3R1M2</accession>
<dbReference type="PANTHER" id="PTHR43463:SF1">
    <property type="entry name" value="NICOTINATE-NUCLEOTIDE--DIMETHYLBENZIMIDAZOLE PHOSPHORIBOSYLTRANSFERASE"/>
    <property type="match status" value="1"/>
</dbReference>
<dbReference type="InterPro" id="IPR036087">
    <property type="entry name" value="Nict_dMeBzImd_PRibTrfase_sf"/>
</dbReference>
<dbReference type="EMBL" id="JAWCUA010000009">
    <property type="protein sequence ID" value="MDU0113572.1"/>
    <property type="molecule type" value="Genomic_DNA"/>
</dbReference>
<evidence type="ECO:0000256" key="7">
    <source>
        <dbReference type="ARBA" id="ARBA00022679"/>
    </source>
</evidence>
<comment type="pathway">
    <text evidence="1 10">Nucleoside biosynthesis; alpha-ribazole biosynthesis; alpha-ribazole from 5,6-dimethylbenzimidazole: step 1/2.</text>
</comment>
<dbReference type="Gene3D" id="3.40.50.10210">
    <property type="match status" value="1"/>
</dbReference>
<dbReference type="InterPro" id="IPR017846">
    <property type="entry name" value="Nict_dMeBzImd_PRibTrfase_bact"/>
</dbReference>
<comment type="catalytic activity">
    <reaction evidence="9 10">
        <text>5,6-dimethylbenzimidazole + nicotinate beta-D-ribonucleotide = alpha-ribazole 5'-phosphate + nicotinate + H(+)</text>
        <dbReference type="Rhea" id="RHEA:11196"/>
        <dbReference type="ChEBI" id="CHEBI:15378"/>
        <dbReference type="ChEBI" id="CHEBI:15890"/>
        <dbReference type="ChEBI" id="CHEBI:32544"/>
        <dbReference type="ChEBI" id="CHEBI:57502"/>
        <dbReference type="ChEBI" id="CHEBI:57918"/>
        <dbReference type="EC" id="2.4.2.21"/>
    </reaction>
</comment>
<protein>
    <recommendedName>
        <fullName evidence="4 10">Nicotinate-nucleotide--dimethylbenzimidazole phosphoribosyltransferase</fullName>
        <shortName evidence="10">NN:DBI PRT</shortName>
        <ecNumber evidence="3 10">2.4.2.21</ecNumber>
    </recommendedName>
    <alternativeName>
        <fullName evidence="8 10">N(1)-alpha-phosphoribosyltransferase</fullName>
    </alternativeName>
</protein>
<evidence type="ECO:0000256" key="1">
    <source>
        <dbReference type="ARBA" id="ARBA00005049"/>
    </source>
</evidence>
<name>A0ABU3R1M2_9GAMM</name>
<dbReference type="InterPro" id="IPR023195">
    <property type="entry name" value="Nict_dMeBzImd_PRibTrfase_N"/>
</dbReference>
<gene>
    <name evidence="10 11" type="primary">cobT</name>
    <name evidence="11" type="ORF">RT723_11310</name>
</gene>
<comment type="similarity">
    <text evidence="2 10">Belongs to the CobT family.</text>
</comment>
<dbReference type="NCBIfam" id="TIGR03160">
    <property type="entry name" value="cobT_DBIPRT"/>
    <property type="match status" value="1"/>
</dbReference>
<evidence type="ECO:0000256" key="8">
    <source>
        <dbReference type="ARBA" id="ARBA00030686"/>
    </source>
</evidence>
<dbReference type="Gene3D" id="1.10.1610.10">
    <property type="match status" value="1"/>
</dbReference>
<reference evidence="11 12" key="1">
    <citation type="submission" date="2023-10" db="EMBL/GenBank/DDBJ databases">
        <title>Psychrosphaera aquimaarina strain SW33 isolated from seawater.</title>
        <authorList>
            <person name="Bayburt H."/>
            <person name="Kim J.M."/>
            <person name="Choi B.J."/>
            <person name="Jeon C.O."/>
        </authorList>
    </citation>
    <scope>NUCLEOTIDE SEQUENCE [LARGE SCALE GENOMIC DNA]</scope>
    <source>
        <strain evidence="11 12">KCTC 52743</strain>
    </source>
</reference>
<comment type="function">
    <text evidence="10">Catalyzes the synthesis of alpha-ribazole-5'-phosphate from nicotinate mononucleotide (NAMN) and 5,6-dimethylbenzimidazole (DMB).</text>
</comment>
<evidence type="ECO:0000256" key="5">
    <source>
        <dbReference type="ARBA" id="ARBA00022573"/>
    </source>
</evidence>
<keyword evidence="12" id="KW-1185">Reference proteome</keyword>
<evidence type="ECO:0000256" key="4">
    <source>
        <dbReference type="ARBA" id="ARBA00015486"/>
    </source>
</evidence>
<sequence length="352" mass="38120">MFNVQPLSKQFESEFWSEINNKTKPLGALGQLETLAIQVLNIQSEIHGKLIKPVQINYPHLLVFAGDHGIADYGVSIAPSAVTGQMVNNFAANGAAINVFSKQLGWQLDVIDTGILQPINSISIRRQRLGCGTKPFHIEPAMSHTIMEQGFVFAKALVHEKFNEGCDLIAFGEMGIGNTSSASAIMSAIMELPAVESVGSGTGIDQATLLKKQQLIQQALDHHRIPKENVLDILATYGGFEIVQICGAMLAAAERKIPIVVDGFICTAAAMIAKLIDPNVQDYFIFAHSSGEQGHDKMLQWFDAKPLLNLDMRLGEGTGAALCLPLIQSALAFYNEMASFEQANVVNVVSDI</sequence>
<dbReference type="HAMAP" id="MF_00230">
    <property type="entry name" value="CobT"/>
    <property type="match status" value="1"/>
</dbReference>
<dbReference type="NCBIfam" id="NF000996">
    <property type="entry name" value="PRK00105.1"/>
    <property type="match status" value="1"/>
</dbReference>
<dbReference type="EC" id="2.4.2.21" evidence="3 10"/>
<evidence type="ECO:0000256" key="3">
    <source>
        <dbReference type="ARBA" id="ARBA00011991"/>
    </source>
</evidence>
<dbReference type="SUPFAM" id="SSF52733">
    <property type="entry name" value="Nicotinate mononucleotide:5,6-dimethylbenzimidazole phosphoribosyltransferase (CobT)"/>
    <property type="match status" value="1"/>
</dbReference>
<keyword evidence="6 10" id="KW-0328">Glycosyltransferase</keyword>
<evidence type="ECO:0000313" key="12">
    <source>
        <dbReference type="Proteomes" id="UP001257914"/>
    </source>
</evidence>
<keyword evidence="7 10" id="KW-0808">Transferase</keyword>
<dbReference type="PANTHER" id="PTHR43463">
    <property type="entry name" value="NICOTINATE-NUCLEOTIDE--DIMETHYLBENZIMIDAZOLE PHOSPHORIBOSYLTRANSFERASE"/>
    <property type="match status" value="1"/>
</dbReference>
<dbReference type="InterPro" id="IPR003200">
    <property type="entry name" value="Nict_dMeBzImd_PRibTrfase"/>
</dbReference>
<evidence type="ECO:0000256" key="6">
    <source>
        <dbReference type="ARBA" id="ARBA00022676"/>
    </source>
</evidence>
<dbReference type="RefSeq" id="WP_315947202.1">
    <property type="nucleotide sequence ID" value="NZ_JAWCUA010000009.1"/>
</dbReference>
<evidence type="ECO:0000256" key="10">
    <source>
        <dbReference type="HAMAP-Rule" id="MF_00230"/>
    </source>
</evidence>
<dbReference type="Proteomes" id="UP001257914">
    <property type="component" value="Unassembled WGS sequence"/>
</dbReference>
<dbReference type="Pfam" id="PF02277">
    <property type="entry name" value="DBI_PRT"/>
    <property type="match status" value="1"/>
</dbReference>
<evidence type="ECO:0000313" key="11">
    <source>
        <dbReference type="EMBL" id="MDU0113572.1"/>
    </source>
</evidence>
<feature type="active site" description="Proton acceptor" evidence="10">
    <location>
        <position position="316"/>
    </location>
</feature>
<evidence type="ECO:0000256" key="9">
    <source>
        <dbReference type="ARBA" id="ARBA00047340"/>
    </source>
</evidence>
<organism evidence="11 12">
    <name type="scientific">Psychrosphaera aquimarina</name>
    <dbReference type="NCBI Taxonomy" id="2044854"/>
    <lineage>
        <taxon>Bacteria</taxon>
        <taxon>Pseudomonadati</taxon>
        <taxon>Pseudomonadota</taxon>
        <taxon>Gammaproteobacteria</taxon>
        <taxon>Alteromonadales</taxon>
        <taxon>Pseudoalteromonadaceae</taxon>
        <taxon>Psychrosphaera</taxon>
    </lineage>
</organism>
<dbReference type="CDD" id="cd02439">
    <property type="entry name" value="DMB-PRT_CobT"/>
    <property type="match status" value="1"/>
</dbReference>
<dbReference type="GO" id="GO:0008939">
    <property type="term" value="F:nicotinate-nucleotide-dimethylbenzimidazole phosphoribosyltransferase activity"/>
    <property type="evidence" value="ECO:0007669"/>
    <property type="project" value="UniProtKB-EC"/>
</dbReference>
<proteinExistence type="inferred from homology"/>
<comment type="caution">
    <text evidence="11">The sequence shown here is derived from an EMBL/GenBank/DDBJ whole genome shotgun (WGS) entry which is preliminary data.</text>
</comment>
<keyword evidence="5 10" id="KW-0169">Cobalamin biosynthesis</keyword>
<evidence type="ECO:0000256" key="2">
    <source>
        <dbReference type="ARBA" id="ARBA00007110"/>
    </source>
</evidence>